<evidence type="ECO:0000256" key="18">
    <source>
        <dbReference type="ARBA" id="ARBA00022801"/>
    </source>
</evidence>
<comment type="catalytic activity">
    <reaction evidence="37">
        <text>2,3-di-(9Z)-octadecenoyl-sn-glycerol + H2O = 2-(9Z-octadecenoyl)-glycerol + (9Z)-octadecenoate + H(+)</text>
        <dbReference type="Rhea" id="RHEA:38383"/>
        <dbReference type="ChEBI" id="CHEBI:15377"/>
        <dbReference type="ChEBI" id="CHEBI:15378"/>
        <dbReference type="ChEBI" id="CHEBI:30823"/>
        <dbReference type="ChEBI" id="CHEBI:73990"/>
        <dbReference type="ChEBI" id="CHEBI:75824"/>
    </reaction>
    <physiologicalReaction direction="left-to-right" evidence="37">
        <dbReference type="Rhea" id="RHEA:38384"/>
    </physiologicalReaction>
</comment>
<dbReference type="PROSITE" id="PS01173">
    <property type="entry name" value="LIPASE_GDXG_HIS"/>
    <property type="match status" value="1"/>
</dbReference>
<keyword evidence="15" id="KW-0153">Cholesterol metabolism</keyword>
<dbReference type="Pfam" id="PF07859">
    <property type="entry name" value="Abhydrolase_3"/>
    <property type="match status" value="2"/>
</dbReference>
<keyword evidence="14" id="KW-0963">Cytoplasm</keyword>
<comment type="catalytic activity">
    <reaction evidence="32">
        <text>a diacylglycerol + H2O = a monoacylglycerol + a fatty acid + H(+)</text>
        <dbReference type="Rhea" id="RHEA:32731"/>
        <dbReference type="ChEBI" id="CHEBI:15377"/>
        <dbReference type="ChEBI" id="CHEBI:15378"/>
        <dbReference type="ChEBI" id="CHEBI:17408"/>
        <dbReference type="ChEBI" id="CHEBI:18035"/>
        <dbReference type="ChEBI" id="CHEBI:28868"/>
        <dbReference type="EC" id="3.1.1.79"/>
    </reaction>
</comment>
<keyword evidence="22" id="KW-1207">Sterol metabolism</keyword>
<evidence type="ECO:0000256" key="30">
    <source>
        <dbReference type="ARBA" id="ARBA00047476"/>
    </source>
</evidence>
<evidence type="ECO:0000313" key="45">
    <source>
        <dbReference type="Ensembl" id="ENSAPEP00000030029.1"/>
    </source>
</evidence>
<comment type="catalytic activity">
    <reaction evidence="35">
        <text>1,2-di-(9Z-octadecenoyl)-glycerol + H2O = (9Z-octadecenoyl)-glycerol + (9Z)-octadecenoate + H(+)</text>
        <dbReference type="Rhea" id="RHEA:38455"/>
        <dbReference type="ChEBI" id="CHEBI:15377"/>
        <dbReference type="ChEBI" id="CHEBI:15378"/>
        <dbReference type="ChEBI" id="CHEBI:30823"/>
        <dbReference type="ChEBI" id="CHEBI:52323"/>
        <dbReference type="ChEBI" id="CHEBI:75937"/>
    </reaction>
    <physiologicalReaction direction="left-to-right" evidence="35">
        <dbReference type="Rhea" id="RHEA:38456"/>
    </physiologicalReaction>
</comment>
<keyword evidence="17" id="KW-0551">Lipid droplet</keyword>
<comment type="pathway">
    <text evidence="8">Lipid metabolism.</text>
</comment>
<comment type="subcellular location">
    <subcellularLocation>
        <location evidence="3">Cell membrane</location>
    </subcellularLocation>
    <subcellularLocation>
        <location evidence="6">Cytoplasm</location>
        <location evidence="6">Cytosol</location>
    </subcellularLocation>
    <subcellularLocation>
        <location evidence="5">Lipid droplet</location>
    </subcellularLocation>
    <subcellularLocation>
        <location evidence="4">Membrane</location>
        <location evidence="4">Caveola</location>
    </subcellularLocation>
</comment>
<comment type="catalytic activity">
    <reaction evidence="38">
        <text>a monoacylglycerol + H2O = glycerol + a fatty acid + H(+)</text>
        <dbReference type="Rhea" id="RHEA:15245"/>
        <dbReference type="ChEBI" id="CHEBI:15377"/>
        <dbReference type="ChEBI" id="CHEBI:15378"/>
        <dbReference type="ChEBI" id="CHEBI:17408"/>
        <dbReference type="ChEBI" id="CHEBI:17754"/>
        <dbReference type="ChEBI" id="CHEBI:28868"/>
        <dbReference type="EC" id="3.1.1.79"/>
    </reaction>
</comment>
<dbReference type="UniPathway" id="UPA00256"/>
<dbReference type="Proteomes" id="UP000265080">
    <property type="component" value="Chromosome 17"/>
</dbReference>
<dbReference type="GeneTree" id="ENSGT00730000111056"/>
<dbReference type="InterPro" id="IPR033140">
    <property type="entry name" value="Lipase_GDXG_put_SER_AS"/>
</dbReference>
<evidence type="ECO:0000259" key="43">
    <source>
        <dbReference type="Pfam" id="PF06350"/>
    </source>
</evidence>
<dbReference type="Gene3D" id="3.40.50.1820">
    <property type="entry name" value="alpha/beta hydrolase"/>
    <property type="match status" value="2"/>
</dbReference>
<dbReference type="Pfam" id="PF06350">
    <property type="entry name" value="HSL_N"/>
    <property type="match status" value="2"/>
</dbReference>
<comment type="pathway">
    <text evidence="7">Glycerolipid metabolism; triacylglycerol degradation.</text>
</comment>
<evidence type="ECO:0000256" key="33">
    <source>
        <dbReference type="ARBA" id="ARBA00048386"/>
    </source>
</evidence>
<organism evidence="45 46">
    <name type="scientific">Amphiprion percula</name>
    <name type="common">Orange clownfish</name>
    <name type="synonym">Lutjanus percula</name>
    <dbReference type="NCBI Taxonomy" id="161767"/>
    <lineage>
        <taxon>Eukaryota</taxon>
        <taxon>Metazoa</taxon>
        <taxon>Chordata</taxon>
        <taxon>Craniata</taxon>
        <taxon>Vertebrata</taxon>
        <taxon>Euteleostomi</taxon>
        <taxon>Actinopterygii</taxon>
        <taxon>Neopterygii</taxon>
        <taxon>Teleostei</taxon>
        <taxon>Neoteleostei</taxon>
        <taxon>Acanthomorphata</taxon>
        <taxon>Ovalentaria</taxon>
        <taxon>Pomacentridae</taxon>
        <taxon>Amphiprion</taxon>
    </lineage>
</organism>
<keyword evidence="19" id="KW-0442">Lipid degradation</keyword>
<evidence type="ECO:0000256" key="2">
    <source>
        <dbReference type="ARBA" id="ARBA00001613"/>
    </source>
</evidence>
<comment type="catalytic activity">
    <reaction evidence="28">
        <text>1-(9Z-octadecenoyl)-glycerol + H2O = glycerol + (9Z)-octadecenoate + H(+)</text>
        <dbReference type="Rhea" id="RHEA:38487"/>
        <dbReference type="ChEBI" id="CHEBI:15377"/>
        <dbReference type="ChEBI" id="CHEBI:15378"/>
        <dbReference type="ChEBI" id="CHEBI:17754"/>
        <dbReference type="ChEBI" id="CHEBI:30823"/>
        <dbReference type="ChEBI" id="CHEBI:75342"/>
    </reaction>
    <physiologicalReaction direction="left-to-right" evidence="28">
        <dbReference type="Rhea" id="RHEA:38488"/>
    </physiologicalReaction>
</comment>
<evidence type="ECO:0000256" key="10">
    <source>
        <dbReference type="ARBA" id="ARBA00013088"/>
    </source>
</evidence>
<keyword evidence="18" id="KW-0378">Hydrolase</keyword>
<evidence type="ECO:0000256" key="4">
    <source>
        <dbReference type="ARBA" id="ARBA00004345"/>
    </source>
</evidence>
<evidence type="ECO:0000256" key="11">
    <source>
        <dbReference type="ARBA" id="ARBA00013254"/>
    </source>
</evidence>
<reference evidence="45" key="3">
    <citation type="submission" date="2025-09" db="UniProtKB">
        <authorList>
            <consortium name="Ensembl"/>
        </authorList>
    </citation>
    <scope>IDENTIFICATION</scope>
</reference>
<evidence type="ECO:0000256" key="6">
    <source>
        <dbReference type="ARBA" id="ARBA00004514"/>
    </source>
</evidence>
<evidence type="ECO:0000313" key="46">
    <source>
        <dbReference type="Proteomes" id="UP000265080"/>
    </source>
</evidence>
<evidence type="ECO:0000256" key="27">
    <source>
        <dbReference type="ARBA" id="ARBA00046695"/>
    </source>
</evidence>
<comment type="catalytic activity">
    <reaction evidence="39">
        <text>1,3-di-(9Z-octadecenoyl)-glycerol + H2O = 1-(9Z-octadecenoyl)-glycerol + (9Z)-octadecenoate + H(+)</text>
        <dbReference type="Rhea" id="RHEA:39939"/>
        <dbReference type="ChEBI" id="CHEBI:15377"/>
        <dbReference type="ChEBI" id="CHEBI:15378"/>
        <dbReference type="ChEBI" id="CHEBI:30823"/>
        <dbReference type="ChEBI" id="CHEBI:75342"/>
        <dbReference type="ChEBI" id="CHEBI:75735"/>
    </reaction>
    <physiologicalReaction direction="left-to-right" evidence="39">
        <dbReference type="Rhea" id="RHEA:39940"/>
    </physiologicalReaction>
</comment>
<comment type="catalytic activity">
    <reaction evidence="33">
        <text>1,2,3-tri-(9Z-octadecenoyl)-glycerol + H2O = di-(9Z)-octadecenoylglycerol + (9Z)-octadecenoate + H(+)</text>
        <dbReference type="Rhea" id="RHEA:38575"/>
        <dbReference type="ChEBI" id="CHEBI:15377"/>
        <dbReference type="ChEBI" id="CHEBI:15378"/>
        <dbReference type="ChEBI" id="CHEBI:30823"/>
        <dbReference type="ChEBI" id="CHEBI:53753"/>
        <dbReference type="ChEBI" id="CHEBI:75945"/>
    </reaction>
    <physiologicalReaction direction="left-to-right" evidence="33">
        <dbReference type="Rhea" id="RHEA:38576"/>
    </physiologicalReaction>
</comment>
<evidence type="ECO:0000256" key="13">
    <source>
        <dbReference type="ARBA" id="ARBA00022475"/>
    </source>
</evidence>
<dbReference type="GO" id="GO:0008203">
    <property type="term" value="P:cholesterol metabolic process"/>
    <property type="evidence" value="ECO:0007669"/>
    <property type="project" value="UniProtKB-KW"/>
</dbReference>
<sequence>MDYRGVFATLERVCEDNISVLCGPSDLPYGSTANRLLTCIRQIQEHGRALEPVVGCFTAVYHHYDFDEQTPGNGYRTLVKVLLSCLFHIIQKARYVASNYNSAFFRAEHNAAEMEAYCSALCQLRALLHLAQRLINDNDFGQLYSLKDEDLSRRFVQEYSSMHKACFYGRCLGFQVRLTIYLRHGSGATRRRVRTHHPEPGPAVLEVLLEPHRVRPPYSRQGPGFSRMASSPVQVNLTLTLPPVTLRLPLAADPNLTITISPPIAHWGPGPVHMRLISWELREGQDSEELQAFYRSDPPPISVSSLPWVQKQPPSRWLLIHFHGGGFVAQTSRSHENYLRSWSKELNVPILSVDYSLSPEAPFPRALEECFYAYCWALNHCHLLGSTAERVCLAGDSAGGNLCITVSMKAISAGIRVPDGIMAAYPATLLTTDASPSRLLTSIDPLLPLGVLAKCLNAYAGMWVEGGSVQPAVGGGGLSSLGRDTAMLLSDLTQGASSWIQSFLDPTRTSDQPQRRIGAGRTSAVASATNSKCHVDFPEGFEPLRSECLAFVRPTSCPIIRNPFVSPLLAPSNMLRGLPPVHIVASALDALLDDSVMFAKKLRDMNQPVSLTVMEDLPHGFLSLSQLAKETEVATEICVARIRAIFQQENPPCALQKPPKLDQSASPSG</sequence>
<evidence type="ECO:0000256" key="35">
    <source>
        <dbReference type="ARBA" id="ARBA00048674"/>
    </source>
</evidence>
<keyword evidence="23" id="KW-0753">Steroid metabolism</keyword>
<evidence type="ECO:0000256" key="5">
    <source>
        <dbReference type="ARBA" id="ARBA00004502"/>
    </source>
</evidence>
<comment type="catalytic activity">
    <reaction evidence="24">
        <text>1-O-hexadecyl-2-acetyl-sn-glycerol + H2O = 1-O-hexadecyl-sn-glycerol + acetate + H(+)</text>
        <dbReference type="Rhea" id="RHEA:38563"/>
        <dbReference type="ChEBI" id="CHEBI:15377"/>
        <dbReference type="ChEBI" id="CHEBI:15378"/>
        <dbReference type="ChEBI" id="CHEBI:30089"/>
        <dbReference type="ChEBI" id="CHEBI:34115"/>
        <dbReference type="ChEBI" id="CHEBI:75936"/>
    </reaction>
    <physiologicalReaction direction="left-to-right" evidence="24">
        <dbReference type="Rhea" id="RHEA:38564"/>
    </physiologicalReaction>
</comment>
<feature type="domain" description="Alpha/beta hydrolase fold-3" evidence="44">
    <location>
        <begin position="319"/>
        <end position="460"/>
    </location>
</feature>
<evidence type="ECO:0000256" key="19">
    <source>
        <dbReference type="ARBA" id="ARBA00022963"/>
    </source>
</evidence>
<evidence type="ECO:0000259" key="44">
    <source>
        <dbReference type="Pfam" id="PF07859"/>
    </source>
</evidence>
<proteinExistence type="inferred from homology"/>
<dbReference type="InterPro" id="IPR010468">
    <property type="entry name" value="HSL_N"/>
</dbReference>
<reference evidence="45" key="2">
    <citation type="submission" date="2025-08" db="UniProtKB">
        <authorList>
            <consortium name="Ensembl"/>
        </authorList>
    </citation>
    <scope>IDENTIFICATION</scope>
</reference>
<evidence type="ECO:0000256" key="15">
    <source>
        <dbReference type="ARBA" id="ARBA00022548"/>
    </source>
</evidence>
<evidence type="ECO:0000256" key="24">
    <source>
        <dbReference type="ARBA" id="ARBA00023406"/>
    </source>
</evidence>
<comment type="catalytic activity">
    <reaction evidence="1">
        <text>a triacylglycerol + H2O = a diacylglycerol + a fatty acid + H(+)</text>
        <dbReference type="Rhea" id="RHEA:12044"/>
        <dbReference type="ChEBI" id="CHEBI:15377"/>
        <dbReference type="ChEBI" id="CHEBI:15378"/>
        <dbReference type="ChEBI" id="CHEBI:17855"/>
        <dbReference type="ChEBI" id="CHEBI:18035"/>
        <dbReference type="ChEBI" id="CHEBI:28868"/>
        <dbReference type="EC" id="3.1.1.79"/>
    </reaction>
</comment>
<comment type="catalytic activity">
    <reaction evidence="34">
        <text>1,2-di-(9Z-octadecenoyl)-glycerol + (9Z)-octadecenoate + H(+) = 1,2,3-tri-(9Z-octadecenoyl)-glycerol + H2O</text>
        <dbReference type="Rhea" id="RHEA:38379"/>
        <dbReference type="ChEBI" id="CHEBI:15377"/>
        <dbReference type="ChEBI" id="CHEBI:15378"/>
        <dbReference type="ChEBI" id="CHEBI:30823"/>
        <dbReference type="ChEBI" id="CHEBI:52323"/>
        <dbReference type="ChEBI" id="CHEBI:53753"/>
    </reaction>
    <physiologicalReaction direction="right-to-left" evidence="34">
        <dbReference type="Rhea" id="RHEA:38381"/>
    </physiologicalReaction>
</comment>
<comment type="catalytic activity">
    <reaction evidence="36">
        <text>all-trans-retinyl hexadecanoate + H2O = all-trans-retinol + hexadecanoate + H(+)</text>
        <dbReference type="Rhea" id="RHEA:13933"/>
        <dbReference type="ChEBI" id="CHEBI:7896"/>
        <dbReference type="ChEBI" id="CHEBI:15377"/>
        <dbReference type="ChEBI" id="CHEBI:15378"/>
        <dbReference type="ChEBI" id="CHEBI:17336"/>
        <dbReference type="ChEBI" id="CHEBI:17616"/>
    </reaction>
    <physiologicalReaction direction="left-to-right" evidence="36">
        <dbReference type="Rhea" id="RHEA:13934"/>
    </physiologicalReaction>
</comment>
<evidence type="ECO:0000256" key="21">
    <source>
        <dbReference type="ARBA" id="ARBA00023136"/>
    </source>
</evidence>
<evidence type="ECO:0000256" key="42">
    <source>
        <dbReference type="PROSITE-ProRule" id="PRU10038"/>
    </source>
</evidence>
<dbReference type="Ensembl" id="ENSAPET00000030832.1">
    <property type="protein sequence ID" value="ENSAPEP00000030029.1"/>
    <property type="gene ID" value="ENSAPEG00000021242.1"/>
</dbReference>
<comment type="catalytic activity">
    <reaction evidence="31">
        <text>cholesteryl (9Z-octadecenoate) + H2O = cholesterol + (9Z)-octadecenoate + H(+)</text>
        <dbReference type="Rhea" id="RHEA:33875"/>
        <dbReference type="ChEBI" id="CHEBI:15377"/>
        <dbReference type="ChEBI" id="CHEBI:15378"/>
        <dbReference type="ChEBI" id="CHEBI:16113"/>
        <dbReference type="ChEBI" id="CHEBI:30823"/>
        <dbReference type="ChEBI" id="CHEBI:46898"/>
    </reaction>
    <physiologicalReaction direction="left-to-right" evidence="31">
        <dbReference type="Rhea" id="RHEA:33876"/>
    </physiologicalReaction>
</comment>
<comment type="catalytic activity">
    <reaction evidence="41">
        <text>1,2-di-(9Z-octadecenoyl)-sn-glycerol + H2O = (9Z-octadecenoyl)-glycerol + (9Z)-octadecenoate + H(+)</text>
        <dbReference type="Rhea" id="RHEA:39935"/>
        <dbReference type="ChEBI" id="CHEBI:15377"/>
        <dbReference type="ChEBI" id="CHEBI:15378"/>
        <dbReference type="ChEBI" id="CHEBI:30823"/>
        <dbReference type="ChEBI" id="CHEBI:52333"/>
        <dbReference type="ChEBI" id="CHEBI:75937"/>
    </reaction>
    <physiologicalReaction direction="left-to-right" evidence="41">
        <dbReference type="Rhea" id="RHEA:39936"/>
    </physiologicalReaction>
</comment>
<comment type="catalytic activity">
    <reaction evidence="40">
        <text>2-(9Z-octadecenoyl)-glycerol + H2O = glycerol + (9Z)-octadecenoate + H(+)</text>
        <dbReference type="Rhea" id="RHEA:38491"/>
        <dbReference type="ChEBI" id="CHEBI:15377"/>
        <dbReference type="ChEBI" id="CHEBI:15378"/>
        <dbReference type="ChEBI" id="CHEBI:17754"/>
        <dbReference type="ChEBI" id="CHEBI:30823"/>
        <dbReference type="ChEBI" id="CHEBI:73990"/>
    </reaction>
    <physiologicalReaction direction="left-to-right" evidence="40">
        <dbReference type="Rhea" id="RHEA:38492"/>
    </physiologicalReaction>
</comment>
<evidence type="ECO:0000256" key="36">
    <source>
        <dbReference type="ARBA" id="ARBA00049053"/>
    </source>
</evidence>
<evidence type="ECO:0000256" key="1">
    <source>
        <dbReference type="ARBA" id="ARBA00000803"/>
    </source>
</evidence>
<comment type="similarity">
    <text evidence="9">Belongs to the 'GDXG' lipolytic enzyme family.</text>
</comment>
<evidence type="ECO:0000256" key="38">
    <source>
        <dbReference type="ARBA" id="ARBA00049208"/>
    </source>
</evidence>
<protein>
    <recommendedName>
        <fullName evidence="12">Hormone-sensitive lipase</fullName>
        <ecNumber evidence="11">3.1.1.23</ecNumber>
        <ecNumber evidence="10">3.1.1.79</ecNumber>
    </recommendedName>
    <alternativeName>
        <fullName evidence="26">Monoacylglycerol lipase LIPE</fullName>
    </alternativeName>
    <alternativeName>
        <fullName evidence="25">Retinyl ester hydrolase</fullName>
    </alternativeName>
</protein>
<comment type="subunit">
    <text evidence="27">Monomer and homodimer. Interacts with CAVIN1 in the adipocyte cytoplasm. Interacts with PLIN5.</text>
</comment>
<evidence type="ECO:0000256" key="37">
    <source>
        <dbReference type="ARBA" id="ARBA00049143"/>
    </source>
</evidence>
<feature type="domain" description="Alpha/beta hydrolase fold-3" evidence="44">
    <location>
        <begin position="561"/>
        <end position="622"/>
    </location>
</feature>
<evidence type="ECO:0000256" key="29">
    <source>
        <dbReference type="ARBA" id="ARBA00047458"/>
    </source>
</evidence>
<evidence type="ECO:0000256" key="23">
    <source>
        <dbReference type="ARBA" id="ARBA00023221"/>
    </source>
</evidence>
<evidence type="ECO:0000256" key="26">
    <source>
        <dbReference type="ARBA" id="ARBA00031112"/>
    </source>
</evidence>
<dbReference type="GO" id="GO:0004771">
    <property type="term" value="F:sterol ester esterase activity"/>
    <property type="evidence" value="ECO:0007669"/>
    <property type="project" value="TreeGrafter"/>
</dbReference>
<evidence type="ECO:0000256" key="9">
    <source>
        <dbReference type="ARBA" id="ARBA00010515"/>
    </source>
</evidence>
<feature type="domain" description="Hormone-sensitive lipase N-terminal" evidence="43">
    <location>
        <begin position="225"/>
        <end position="286"/>
    </location>
</feature>
<feature type="domain" description="Hormone-sensitive lipase N-terminal" evidence="43">
    <location>
        <begin position="7"/>
        <end position="176"/>
    </location>
</feature>
<evidence type="ECO:0000256" key="7">
    <source>
        <dbReference type="ARBA" id="ARBA00004879"/>
    </source>
</evidence>
<evidence type="ECO:0000256" key="16">
    <source>
        <dbReference type="ARBA" id="ARBA00022553"/>
    </source>
</evidence>
<dbReference type="AlphaFoldDB" id="A0A3P8TY42"/>
<dbReference type="EC" id="3.1.1.23" evidence="11"/>
<dbReference type="GO" id="GO:0005829">
    <property type="term" value="C:cytosol"/>
    <property type="evidence" value="ECO:0007669"/>
    <property type="project" value="UniProtKB-SubCell"/>
</dbReference>
<dbReference type="GO" id="GO:0019433">
    <property type="term" value="P:triglyceride catabolic process"/>
    <property type="evidence" value="ECO:0007669"/>
    <property type="project" value="UniProtKB-UniPathway"/>
</dbReference>
<dbReference type="InterPro" id="IPR002168">
    <property type="entry name" value="Lipase_GDXG_HIS_AS"/>
</dbReference>
<dbReference type="PROSITE" id="PS01174">
    <property type="entry name" value="LIPASE_GDXG_SER"/>
    <property type="match status" value="1"/>
</dbReference>
<dbReference type="GO" id="GO:0005901">
    <property type="term" value="C:caveola"/>
    <property type="evidence" value="ECO:0007669"/>
    <property type="project" value="UniProtKB-SubCell"/>
</dbReference>
<reference evidence="45 46" key="1">
    <citation type="submission" date="2018-03" db="EMBL/GenBank/DDBJ databases">
        <title>Finding Nemo's genes: A chromosome-scale reference assembly of the genome of the orange clownfish Amphiprion percula.</title>
        <authorList>
            <person name="Lehmann R."/>
        </authorList>
    </citation>
    <scope>NUCLEOTIDE SEQUENCE</scope>
</reference>
<evidence type="ECO:0000256" key="25">
    <source>
        <dbReference type="ARBA" id="ARBA00030031"/>
    </source>
</evidence>
<keyword evidence="16" id="KW-0597">Phosphoprotein</keyword>
<evidence type="ECO:0000256" key="34">
    <source>
        <dbReference type="ARBA" id="ARBA00048657"/>
    </source>
</evidence>
<dbReference type="PANTHER" id="PTHR23025:SF2">
    <property type="entry name" value="HORMONE-SENSITIVE LIPASE"/>
    <property type="match status" value="1"/>
</dbReference>
<evidence type="ECO:0000256" key="22">
    <source>
        <dbReference type="ARBA" id="ARBA00023166"/>
    </source>
</evidence>
<accession>A0A3P8TY42</accession>
<evidence type="ECO:0000256" key="32">
    <source>
        <dbReference type="ARBA" id="ARBA00047674"/>
    </source>
</evidence>
<evidence type="ECO:0000256" key="14">
    <source>
        <dbReference type="ARBA" id="ARBA00022490"/>
    </source>
</evidence>
<dbReference type="SUPFAM" id="SSF53474">
    <property type="entry name" value="alpha/beta-Hydrolases"/>
    <property type="match status" value="1"/>
</dbReference>
<evidence type="ECO:0000256" key="20">
    <source>
        <dbReference type="ARBA" id="ARBA00023098"/>
    </source>
</evidence>
<dbReference type="PANTHER" id="PTHR23025">
    <property type="entry name" value="TRIACYLGLYCEROL LIPASE"/>
    <property type="match status" value="1"/>
</dbReference>
<dbReference type="InterPro" id="IPR013094">
    <property type="entry name" value="AB_hydrolase_3"/>
</dbReference>
<dbReference type="EC" id="3.1.1.79" evidence="10"/>
<evidence type="ECO:0000256" key="28">
    <source>
        <dbReference type="ARBA" id="ARBA00047438"/>
    </source>
</evidence>
<comment type="catalytic activity">
    <reaction evidence="29">
        <text>1,2-di-(9Z-octadecenoyl)-glycerol + H2O = 2-(9Z-octadecenoyl)-glycerol + (9Z)-octadecenoate + H(+)</text>
        <dbReference type="Rhea" id="RHEA:38659"/>
        <dbReference type="ChEBI" id="CHEBI:15377"/>
        <dbReference type="ChEBI" id="CHEBI:15378"/>
        <dbReference type="ChEBI" id="CHEBI:30823"/>
        <dbReference type="ChEBI" id="CHEBI:52323"/>
        <dbReference type="ChEBI" id="CHEBI:73990"/>
    </reaction>
    <physiologicalReaction direction="left-to-right" evidence="29">
        <dbReference type="Rhea" id="RHEA:38660"/>
    </physiologicalReaction>
</comment>
<dbReference type="InterPro" id="IPR029058">
    <property type="entry name" value="AB_hydrolase_fold"/>
</dbReference>
<evidence type="ECO:0000256" key="40">
    <source>
        <dbReference type="ARBA" id="ARBA00049461"/>
    </source>
</evidence>
<evidence type="ECO:0000256" key="31">
    <source>
        <dbReference type="ARBA" id="ARBA00047653"/>
    </source>
</evidence>
<keyword evidence="20" id="KW-0443">Lipid metabolism</keyword>
<feature type="active site" evidence="42">
    <location>
        <position position="397"/>
    </location>
</feature>
<evidence type="ECO:0000256" key="8">
    <source>
        <dbReference type="ARBA" id="ARBA00005189"/>
    </source>
</evidence>
<evidence type="ECO:0000256" key="12">
    <source>
        <dbReference type="ARBA" id="ARBA00015845"/>
    </source>
</evidence>
<comment type="catalytic activity">
    <reaction evidence="30">
        <text>2-(5Z,8Z,11Z,14Z-eicosatetraenoyl)-glycerol + H2O = glycerol + (5Z,8Z,11Z,14Z)-eicosatetraenoate + H(+)</text>
        <dbReference type="Rhea" id="RHEA:26132"/>
        <dbReference type="ChEBI" id="CHEBI:15377"/>
        <dbReference type="ChEBI" id="CHEBI:15378"/>
        <dbReference type="ChEBI" id="CHEBI:17754"/>
        <dbReference type="ChEBI" id="CHEBI:32395"/>
        <dbReference type="ChEBI" id="CHEBI:52392"/>
    </reaction>
    <physiologicalReaction direction="left-to-right" evidence="30">
        <dbReference type="Rhea" id="RHEA:26133"/>
    </physiologicalReaction>
</comment>
<comment type="catalytic activity">
    <reaction evidence="2">
        <text>Hydrolyzes glycerol monoesters of long-chain fatty acids.</text>
        <dbReference type="EC" id="3.1.1.23"/>
    </reaction>
</comment>
<keyword evidence="13" id="KW-1003">Cell membrane</keyword>
<evidence type="ECO:0000256" key="17">
    <source>
        <dbReference type="ARBA" id="ARBA00022677"/>
    </source>
</evidence>
<dbReference type="GO" id="GO:0047372">
    <property type="term" value="F:monoacylglycerol lipase activity"/>
    <property type="evidence" value="ECO:0007669"/>
    <property type="project" value="UniProtKB-EC"/>
</dbReference>
<evidence type="ECO:0000256" key="3">
    <source>
        <dbReference type="ARBA" id="ARBA00004236"/>
    </source>
</evidence>
<name>A0A3P8TY42_AMPPE</name>
<keyword evidence="46" id="KW-1185">Reference proteome</keyword>
<dbReference type="GO" id="GO:0004806">
    <property type="term" value="F:triacylglycerol lipase activity"/>
    <property type="evidence" value="ECO:0007669"/>
    <property type="project" value="TreeGrafter"/>
</dbReference>
<dbReference type="GO" id="GO:0005811">
    <property type="term" value="C:lipid droplet"/>
    <property type="evidence" value="ECO:0007669"/>
    <property type="project" value="UniProtKB-SubCell"/>
</dbReference>
<keyword evidence="21" id="KW-0472">Membrane</keyword>
<evidence type="ECO:0000256" key="39">
    <source>
        <dbReference type="ARBA" id="ARBA00049372"/>
    </source>
</evidence>
<evidence type="ECO:0000256" key="41">
    <source>
        <dbReference type="ARBA" id="ARBA00049519"/>
    </source>
</evidence>